<name>E6SNG2_BACT6</name>
<dbReference type="OrthoDB" id="679512at2"/>
<evidence type="ECO:0000313" key="2">
    <source>
        <dbReference type="Proteomes" id="UP000008630"/>
    </source>
</evidence>
<dbReference type="EMBL" id="CP002352">
    <property type="protein sequence ID" value="ADV42755.1"/>
    <property type="molecule type" value="Genomic_DNA"/>
</dbReference>
<keyword evidence="2" id="KW-1185">Reference proteome</keyword>
<dbReference type="eggNOG" id="COG1305">
    <property type="taxonomic scope" value="Bacteria"/>
</dbReference>
<protein>
    <recommendedName>
        <fullName evidence="3">Transglutaminase domain-containing protein</fullName>
    </recommendedName>
</protein>
<accession>E6SNG2</accession>
<reference evidence="1 2" key="2">
    <citation type="journal article" date="2011" name="Stand. Genomic Sci.">
        <title>Complete genome sequence of Bacteroides helcogenes type strain (P 36-108).</title>
        <authorList>
            <person name="Pati A."/>
            <person name="Gronow S."/>
            <person name="Zeytun A."/>
            <person name="Lapidus A."/>
            <person name="Nolan M."/>
            <person name="Hammon N."/>
            <person name="Deshpande S."/>
            <person name="Cheng J.F."/>
            <person name="Tapia R."/>
            <person name="Han C."/>
            <person name="Goodwin L."/>
            <person name="Pitluck S."/>
            <person name="Liolios K."/>
            <person name="Pagani I."/>
            <person name="Ivanova N."/>
            <person name="Mavromatis K."/>
            <person name="Chen A."/>
            <person name="Palaniappan K."/>
            <person name="Land M."/>
            <person name="Hauser L."/>
            <person name="Chang Y.J."/>
            <person name="Jeffries C.D."/>
            <person name="Detter J.C."/>
            <person name="Brambilla E."/>
            <person name="Rohde M."/>
            <person name="Goker M."/>
            <person name="Woyke T."/>
            <person name="Bristow J."/>
            <person name="Eisen J.A."/>
            <person name="Markowitz V."/>
            <person name="Hugenholtz P."/>
            <person name="Kyrpides N.C."/>
            <person name="Klenk H.P."/>
            <person name="Lucas S."/>
        </authorList>
    </citation>
    <scope>NUCLEOTIDE SEQUENCE [LARGE SCALE GENOMIC DNA]</scope>
    <source>
        <strain evidence="2">ATCC 35417 / DSM 20613 / JCM 6297 / CCUG 15421 / P 36-108</strain>
    </source>
</reference>
<dbReference type="AlphaFoldDB" id="E6SNG2"/>
<evidence type="ECO:0000313" key="1">
    <source>
        <dbReference type="EMBL" id="ADV42755.1"/>
    </source>
</evidence>
<dbReference type="PANTHER" id="PTHR35532">
    <property type="entry name" value="SIMILAR TO POLYHYDROXYALKANOATE DEPOLYMERASE"/>
    <property type="match status" value="1"/>
</dbReference>
<gene>
    <name evidence="1" type="ordered locus">Bache_0733</name>
</gene>
<dbReference type="HOGENOM" id="CLU_014876_1_0_10"/>
<dbReference type="RefSeq" id="WP_013546370.1">
    <property type="nucleotide sequence ID" value="NC_014933.1"/>
</dbReference>
<dbReference type="STRING" id="693979.Bache_0733"/>
<dbReference type="PATRIC" id="fig|693979.3.peg.781"/>
<dbReference type="Proteomes" id="UP000008630">
    <property type="component" value="Chromosome"/>
</dbReference>
<dbReference type="PANTHER" id="PTHR35532:SF5">
    <property type="entry name" value="CARBOHYDRATE-BINDING DOMAIN-CONTAINING PROTEIN"/>
    <property type="match status" value="1"/>
</dbReference>
<reference key="1">
    <citation type="submission" date="2010-11" db="EMBL/GenBank/DDBJ databases">
        <title>The complete genome of Bacteroides helcogenes P 36-108.</title>
        <authorList>
            <consortium name="US DOE Joint Genome Institute (JGI-PGF)"/>
            <person name="Lucas S."/>
            <person name="Copeland A."/>
            <person name="Lapidus A."/>
            <person name="Bruce D."/>
            <person name="Goodwin L."/>
            <person name="Pitluck S."/>
            <person name="Kyrpides N."/>
            <person name="Mavromatis K."/>
            <person name="Ivanova N."/>
            <person name="Zeytun A."/>
            <person name="Brettin T."/>
            <person name="Detter J.C."/>
            <person name="Tapia R."/>
            <person name="Han C."/>
            <person name="Land M."/>
            <person name="Hauser L."/>
            <person name="Markowitz V."/>
            <person name="Cheng J.-F."/>
            <person name="Hugenholtz P."/>
            <person name="Woyke T."/>
            <person name="Wu D."/>
            <person name="Gronow S."/>
            <person name="Wellnitz S."/>
            <person name="Brambilla E."/>
            <person name="Klenk H.-P."/>
            <person name="Eisen J.A."/>
        </authorList>
    </citation>
    <scope>NUCLEOTIDE SEQUENCE</scope>
    <source>
        <strain>P 36-108</strain>
    </source>
</reference>
<dbReference type="KEGG" id="bhl:Bache_0733"/>
<organism evidence="1 2">
    <name type="scientific">Bacteroides helcogenes (strain ATCC 35417 / DSM 20613 / JCM 6297 / CCUG 15421 / P 36-108)</name>
    <dbReference type="NCBI Taxonomy" id="693979"/>
    <lineage>
        <taxon>Bacteria</taxon>
        <taxon>Pseudomonadati</taxon>
        <taxon>Bacteroidota</taxon>
        <taxon>Bacteroidia</taxon>
        <taxon>Bacteroidales</taxon>
        <taxon>Bacteroidaceae</taxon>
        <taxon>Bacteroides</taxon>
    </lineage>
</organism>
<proteinExistence type="predicted"/>
<sequence length="477" mass="55671">MNVIFLLLFLFFFSNCNNSRINCVLKCAGENALELEKVLIHYQDSSLKLEAAKFLIENMMEKSSIEYFFIDSLQRQVSLDTLSFKDMSLFEAYLRRGHFVQKKTLPDVQCITADYLIENIDLAFEARKRYPWCAQLSFSEFCRKVLPYRIGQEPLDRWRSKYFKQYRQLADSLAAHKVQMEDVVFWINKLSNKKYIHEMSCYSGNMSVDVIEHYGGGTCTDLALNAVQVMRSIGIPLNLDIIPYHGKVNGGHAYNSFIDSKGRFTYFSPYERRPERKKWIAPLVQRVNYEYNQMNIPQRQWNKLLTSPTLENVTSQYFHVTDIKVPATYLATFNRGHFNIIAQSTVHNGETVFSQITCGLLYFPFNEKNGKLVATSNPFILNGFGEVCYITIKEEPIQIINIGLYDVKRKIKLENSVYKLYYWNNDWIKISEALPKDSVTINFGEIDRKGLFLIRGKNFMEKMQRPFIVGDKGVEFY</sequence>
<evidence type="ECO:0008006" key="3">
    <source>
        <dbReference type="Google" id="ProtNLM"/>
    </source>
</evidence>